<accession>A0A5C6DME1</accession>
<name>A0A5C6DME1_9BACT</name>
<dbReference type="PROSITE" id="PS50893">
    <property type="entry name" value="ABC_TRANSPORTER_2"/>
    <property type="match status" value="1"/>
</dbReference>
<dbReference type="AlphaFoldDB" id="A0A5C6DME1"/>
<sequence>MNNQNEVITASGLEMRFPGCDVLKGVEMNVRSGSVFALLGENGAGKTTMIRILTGFLKPTAGSVRVCGLDPIRDSLEIRRRIGYVSDAPAMYDWMTVGEIGWFTASFYSHGFVERYRELVTGYEIPENRKMKVLSRGQRAKVALSLALAHDPELLILDEPTSGLDPLVRREFLESMVDRASAGRTVFLSSHQISEVERVADTVAIMHDGKFHLCGELADLKDSISEVTINLDDPLVSLPALPSPAIVLSEETEGRQRRMIARGFTREMQDAIAARRGVNGVRARAASLEELFVACTRGIAALRPQPQDSQAPAAEVSELSL</sequence>
<dbReference type="EMBL" id="SJPV01000005">
    <property type="protein sequence ID" value="TWU37335.1"/>
    <property type="molecule type" value="Genomic_DNA"/>
</dbReference>
<dbReference type="CDD" id="cd03230">
    <property type="entry name" value="ABC_DR_subfamily_A"/>
    <property type="match status" value="1"/>
</dbReference>
<evidence type="ECO:0000256" key="1">
    <source>
        <dbReference type="ARBA" id="ARBA00022741"/>
    </source>
</evidence>
<comment type="caution">
    <text evidence="4">The sequence shown here is derived from an EMBL/GenBank/DDBJ whole genome shotgun (WGS) entry which is preliminary data.</text>
</comment>
<dbReference type="Pfam" id="PF00005">
    <property type="entry name" value="ABC_tran"/>
    <property type="match status" value="1"/>
</dbReference>
<dbReference type="Gene3D" id="3.40.50.300">
    <property type="entry name" value="P-loop containing nucleotide triphosphate hydrolases"/>
    <property type="match status" value="1"/>
</dbReference>
<dbReference type="SUPFAM" id="SSF52540">
    <property type="entry name" value="P-loop containing nucleoside triphosphate hydrolases"/>
    <property type="match status" value="1"/>
</dbReference>
<feature type="domain" description="ABC transporter" evidence="3">
    <location>
        <begin position="8"/>
        <end position="233"/>
    </location>
</feature>
<dbReference type="RefSeq" id="WP_390621440.1">
    <property type="nucleotide sequence ID" value="NZ_SJPV01000005.1"/>
</dbReference>
<evidence type="ECO:0000313" key="5">
    <source>
        <dbReference type="Proteomes" id="UP000319143"/>
    </source>
</evidence>
<gene>
    <name evidence="4" type="primary">ytrB_3</name>
    <name evidence="4" type="ORF">Poly41_34650</name>
</gene>
<organism evidence="4 5">
    <name type="scientific">Novipirellula artificiosorum</name>
    <dbReference type="NCBI Taxonomy" id="2528016"/>
    <lineage>
        <taxon>Bacteria</taxon>
        <taxon>Pseudomonadati</taxon>
        <taxon>Planctomycetota</taxon>
        <taxon>Planctomycetia</taxon>
        <taxon>Pirellulales</taxon>
        <taxon>Pirellulaceae</taxon>
        <taxon>Novipirellula</taxon>
    </lineage>
</organism>
<dbReference type="SMART" id="SM00382">
    <property type="entry name" value="AAA"/>
    <property type="match status" value="1"/>
</dbReference>
<protein>
    <submittedName>
        <fullName evidence="4">ABC transporter ATP-binding protein YtrB</fullName>
    </submittedName>
</protein>
<dbReference type="PANTHER" id="PTHR43158">
    <property type="entry name" value="SKFA PEPTIDE EXPORT ATP-BINDING PROTEIN SKFE"/>
    <property type="match status" value="1"/>
</dbReference>
<dbReference type="Proteomes" id="UP000319143">
    <property type="component" value="Unassembled WGS sequence"/>
</dbReference>
<dbReference type="InterPro" id="IPR027417">
    <property type="entry name" value="P-loop_NTPase"/>
</dbReference>
<dbReference type="InterPro" id="IPR003593">
    <property type="entry name" value="AAA+_ATPase"/>
</dbReference>
<reference evidence="4 5" key="1">
    <citation type="submission" date="2019-02" db="EMBL/GenBank/DDBJ databases">
        <title>Deep-cultivation of Planctomycetes and their phenomic and genomic characterization uncovers novel biology.</title>
        <authorList>
            <person name="Wiegand S."/>
            <person name="Jogler M."/>
            <person name="Boedeker C."/>
            <person name="Pinto D."/>
            <person name="Vollmers J."/>
            <person name="Rivas-Marin E."/>
            <person name="Kohn T."/>
            <person name="Peeters S.H."/>
            <person name="Heuer A."/>
            <person name="Rast P."/>
            <person name="Oberbeckmann S."/>
            <person name="Bunk B."/>
            <person name="Jeske O."/>
            <person name="Meyerdierks A."/>
            <person name="Storesund J.E."/>
            <person name="Kallscheuer N."/>
            <person name="Luecker S."/>
            <person name="Lage O.M."/>
            <person name="Pohl T."/>
            <person name="Merkel B.J."/>
            <person name="Hornburger P."/>
            <person name="Mueller R.-W."/>
            <person name="Bruemmer F."/>
            <person name="Labrenz M."/>
            <person name="Spormann A.M."/>
            <person name="Op Den Camp H."/>
            <person name="Overmann J."/>
            <person name="Amann R."/>
            <person name="Jetten M.S.M."/>
            <person name="Mascher T."/>
            <person name="Medema M.H."/>
            <person name="Devos D.P."/>
            <person name="Kaster A.-K."/>
            <person name="Ovreas L."/>
            <person name="Rohde M."/>
            <person name="Galperin M.Y."/>
            <person name="Jogler C."/>
        </authorList>
    </citation>
    <scope>NUCLEOTIDE SEQUENCE [LARGE SCALE GENOMIC DNA]</scope>
    <source>
        <strain evidence="4 5">Poly41</strain>
    </source>
</reference>
<evidence type="ECO:0000256" key="2">
    <source>
        <dbReference type="ARBA" id="ARBA00022840"/>
    </source>
</evidence>
<dbReference type="PANTHER" id="PTHR43158:SF10">
    <property type="entry name" value="ABC TRANSPORTER ATP-BINDING PROTEIN YTRB"/>
    <property type="match status" value="1"/>
</dbReference>
<dbReference type="InterPro" id="IPR003439">
    <property type="entry name" value="ABC_transporter-like_ATP-bd"/>
</dbReference>
<keyword evidence="2 4" id="KW-0067">ATP-binding</keyword>
<evidence type="ECO:0000313" key="4">
    <source>
        <dbReference type="EMBL" id="TWU37335.1"/>
    </source>
</evidence>
<dbReference type="GO" id="GO:0005524">
    <property type="term" value="F:ATP binding"/>
    <property type="evidence" value="ECO:0007669"/>
    <property type="project" value="UniProtKB-KW"/>
</dbReference>
<dbReference type="GO" id="GO:0016887">
    <property type="term" value="F:ATP hydrolysis activity"/>
    <property type="evidence" value="ECO:0007669"/>
    <property type="project" value="InterPro"/>
</dbReference>
<evidence type="ECO:0000259" key="3">
    <source>
        <dbReference type="PROSITE" id="PS50893"/>
    </source>
</evidence>
<keyword evidence="1" id="KW-0547">Nucleotide-binding</keyword>
<keyword evidence="5" id="KW-1185">Reference proteome</keyword>
<proteinExistence type="predicted"/>